<dbReference type="EMBL" id="CAMGYJ010000006">
    <property type="protein sequence ID" value="CAI0429296.1"/>
    <property type="molecule type" value="Genomic_DNA"/>
</dbReference>
<dbReference type="Proteomes" id="UP001154282">
    <property type="component" value="Unassembled WGS sequence"/>
</dbReference>
<feature type="compositionally biased region" description="Basic and acidic residues" evidence="1">
    <location>
        <begin position="52"/>
        <end position="65"/>
    </location>
</feature>
<dbReference type="AlphaFoldDB" id="A0AAV0L7I3"/>
<evidence type="ECO:0000313" key="3">
    <source>
        <dbReference type="EMBL" id="CAI0429296.1"/>
    </source>
</evidence>
<protein>
    <submittedName>
        <fullName evidence="3">Uncharacterized protein</fullName>
    </submittedName>
</protein>
<gene>
    <name evidence="2" type="ORF">LITE_LOCUS22055</name>
    <name evidence="3" type="ORF">LITE_LOCUS22056</name>
</gene>
<dbReference type="EMBL" id="CAMGYJ010000006">
    <property type="protein sequence ID" value="CAI0429295.1"/>
    <property type="molecule type" value="Genomic_DNA"/>
</dbReference>
<reference evidence="3" key="1">
    <citation type="submission" date="2022-08" db="EMBL/GenBank/DDBJ databases">
        <authorList>
            <person name="Gutierrez-Valencia J."/>
        </authorList>
    </citation>
    <scope>NUCLEOTIDE SEQUENCE</scope>
</reference>
<name>A0AAV0L7I3_9ROSI</name>
<keyword evidence="4" id="KW-1185">Reference proteome</keyword>
<accession>A0AAV0L7I3</accession>
<feature type="region of interest" description="Disordered" evidence="1">
    <location>
        <begin position="30"/>
        <end position="65"/>
    </location>
</feature>
<evidence type="ECO:0000313" key="2">
    <source>
        <dbReference type="EMBL" id="CAI0429295.1"/>
    </source>
</evidence>
<feature type="non-terminal residue" evidence="3">
    <location>
        <position position="1"/>
    </location>
</feature>
<organism evidence="3 4">
    <name type="scientific">Linum tenue</name>
    <dbReference type="NCBI Taxonomy" id="586396"/>
    <lineage>
        <taxon>Eukaryota</taxon>
        <taxon>Viridiplantae</taxon>
        <taxon>Streptophyta</taxon>
        <taxon>Embryophyta</taxon>
        <taxon>Tracheophyta</taxon>
        <taxon>Spermatophyta</taxon>
        <taxon>Magnoliopsida</taxon>
        <taxon>eudicotyledons</taxon>
        <taxon>Gunneridae</taxon>
        <taxon>Pentapetalae</taxon>
        <taxon>rosids</taxon>
        <taxon>fabids</taxon>
        <taxon>Malpighiales</taxon>
        <taxon>Linaceae</taxon>
        <taxon>Linum</taxon>
    </lineage>
</organism>
<evidence type="ECO:0000313" key="4">
    <source>
        <dbReference type="Proteomes" id="UP001154282"/>
    </source>
</evidence>
<sequence>LSLLIAQMQPLLPSLGLWTRRQQATMARTCKSKQATMATDGENSGVGGDGASRFRDGERADSDGD</sequence>
<comment type="caution">
    <text evidence="3">The sequence shown here is derived from an EMBL/GenBank/DDBJ whole genome shotgun (WGS) entry which is preliminary data.</text>
</comment>
<evidence type="ECO:0000256" key="1">
    <source>
        <dbReference type="SAM" id="MobiDB-lite"/>
    </source>
</evidence>
<proteinExistence type="predicted"/>